<dbReference type="Proteomes" id="UP000024635">
    <property type="component" value="Unassembled WGS sequence"/>
</dbReference>
<organism evidence="2 3">
    <name type="scientific">Ancylostoma ceylanicum</name>
    <dbReference type="NCBI Taxonomy" id="53326"/>
    <lineage>
        <taxon>Eukaryota</taxon>
        <taxon>Metazoa</taxon>
        <taxon>Ecdysozoa</taxon>
        <taxon>Nematoda</taxon>
        <taxon>Chromadorea</taxon>
        <taxon>Rhabditida</taxon>
        <taxon>Rhabditina</taxon>
        <taxon>Rhabditomorpha</taxon>
        <taxon>Strongyloidea</taxon>
        <taxon>Ancylostomatidae</taxon>
        <taxon>Ancylostomatinae</taxon>
        <taxon>Ancylostoma</taxon>
    </lineage>
</organism>
<evidence type="ECO:0000256" key="1">
    <source>
        <dbReference type="SAM" id="SignalP"/>
    </source>
</evidence>
<dbReference type="AlphaFoldDB" id="A0A016UFG0"/>
<keyword evidence="3" id="KW-1185">Reference proteome</keyword>
<name>A0A016UFG0_9BILA</name>
<reference evidence="3" key="1">
    <citation type="journal article" date="2015" name="Nat. Genet.">
        <title>The genome and transcriptome of the zoonotic hookworm Ancylostoma ceylanicum identify infection-specific gene families.</title>
        <authorList>
            <person name="Schwarz E.M."/>
            <person name="Hu Y."/>
            <person name="Antoshechkin I."/>
            <person name="Miller M.M."/>
            <person name="Sternberg P.W."/>
            <person name="Aroian R.V."/>
        </authorList>
    </citation>
    <scope>NUCLEOTIDE SEQUENCE</scope>
    <source>
        <strain evidence="3">HY135</strain>
    </source>
</reference>
<protein>
    <recommendedName>
        <fullName evidence="4">EB domain-containing protein</fullName>
    </recommendedName>
</protein>
<feature type="signal peptide" evidence="1">
    <location>
        <begin position="1"/>
        <end position="18"/>
    </location>
</feature>
<comment type="caution">
    <text evidence="2">The sequence shown here is derived from an EMBL/GenBank/DDBJ whole genome shotgun (WGS) entry which is preliminary data.</text>
</comment>
<evidence type="ECO:0008006" key="4">
    <source>
        <dbReference type="Google" id="ProtNLM"/>
    </source>
</evidence>
<dbReference type="EMBL" id="JARK01001378">
    <property type="protein sequence ID" value="EYC14029.1"/>
    <property type="molecule type" value="Genomic_DNA"/>
</dbReference>
<feature type="chain" id="PRO_5001492340" description="EB domain-containing protein" evidence="1">
    <location>
        <begin position="19"/>
        <end position="75"/>
    </location>
</feature>
<keyword evidence="1" id="KW-0732">Signal</keyword>
<sequence>MYATLKFLFLIFLPRILTDDACKFVNDDYCFRFGQMRCYQKICECERKNCTDATDCVLSPWCDPLGRILLSNEVS</sequence>
<proteinExistence type="predicted"/>
<evidence type="ECO:0000313" key="3">
    <source>
        <dbReference type="Proteomes" id="UP000024635"/>
    </source>
</evidence>
<gene>
    <name evidence="2" type="primary">Acey_s0042.g669</name>
    <name evidence="2" type="ORF">Y032_0042g669</name>
</gene>
<evidence type="ECO:0000313" key="2">
    <source>
        <dbReference type="EMBL" id="EYC14029.1"/>
    </source>
</evidence>
<accession>A0A016UFG0</accession>